<evidence type="ECO:0000313" key="8">
    <source>
        <dbReference type="Proteomes" id="UP000181901"/>
    </source>
</evidence>
<feature type="transmembrane region" description="Helical" evidence="6">
    <location>
        <begin position="70"/>
        <end position="89"/>
    </location>
</feature>
<keyword evidence="6" id="KW-0592">Phosphate transport</keyword>
<evidence type="ECO:0000256" key="1">
    <source>
        <dbReference type="ARBA" id="ARBA00004141"/>
    </source>
</evidence>
<dbReference type="PANTHER" id="PTHR11101:SF80">
    <property type="entry name" value="PHOSPHATE TRANSPORTER"/>
    <property type="match status" value="1"/>
</dbReference>
<evidence type="ECO:0000256" key="2">
    <source>
        <dbReference type="ARBA" id="ARBA00022448"/>
    </source>
</evidence>
<dbReference type="RefSeq" id="WP_071545481.1">
    <property type="nucleotide sequence ID" value="NZ_LKAQ01000004.1"/>
</dbReference>
<feature type="transmembrane region" description="Helical" evidence="6">
    <location>
        <begin position="166"/>
        <end position="194"/>
    </location>
</feature>
<dbReference type="InterPro" id="IPR001204">
    <property type="entry name" value="Phos_transporter"/>
</dbReference>
<name>A0A1J5NE72_9BACT</name>
<feature type="transmembrane region" description="Helical" evidence="6">
    <location>
        <begin position="281"/>
        <end position="302"/>
    </location>
</feature>
<dbReference type="GO" id="GO:0016020">
    <property type="term" value="C:membrane"/>
    <property type="evidence" value="ECO:0007669"/>
    <property type="project" value="UniProtKB-SubCell"/>
</dbReference>
<feature type="transmembrane region" description="Helical" evidence="6">
    <location>
        <begin position="314"/>
        <end position="338"/>
    </location>
</feature>
<gene>
    <name evidence="7" type="primary">cysP</name>
    <name evidence="7" type="ORF">BerOc1_01938</name>
</gene>
<feature type="transmembrane region" description="Helical" evidence="6">
    <location>
        <begin position="101"/>
        <end position="121"/>
    </location>
</feature>
<evidence type="ECO:0000256" key="4">
    <source>
        <dbReference type="ARBA" id="ARBA00022989"/>
    </source>
</evidence>
<evidence type="ECO:0000313" key="7">
    <source>
        <dbReference type="EMBL" id="OIQ50009.1"/>
    </source>
</evidence>
<dbReference type="Pfam" id="PF01384">
    <property type="entry name" value="PHO4"/>
    <property type="match status" value="2"/>
</dbReference>
<keyword evidence="8" id="KW-1185">Reference proteome</keyword>
<keyword evidence="3 6" id="KW-0812">Transmembrane</keyword>
<dbReference type="EMBL" id="LKAQ01000004">
    <property type="protein sequence ID" value="OIQ50009.1"/>
    <property type="molecule type" value="Genomic_DNA"/>
</dbReference>
<keyword evidence="2 6" id="KW-0813">Transport</keyword>
<organism evidence="7 8">
    <name type="scientific">Pseudodesulfovibrio hydrargyri</name>
    <dbReference type="NCBI Taxonomy" id="2125990"/>
    <lineage>
        <taxon>Bacteria</taxon>
        <taxon>Pseudomonadati</taxon>
        <taxon>Thermodesulfobacteriota</taxon>
        <taxon>Desulfovibrionia</taxon>
        <taxon>Desulfovibrionales</taxon>
        <taxon>Desulfovibrionaceae</taxon>
    </lineage>
</organism>
<keyword evidence="5 6" id="KW-0472">Membrane</keyword>
<protein>
    <recommendedName>
        <fullName evidence="6">Phosphate transporter</fullName>
    </recommendedName>
</protein>
<dbReference type="GO" id="GO:0005315">
    <property type="term" value="F:phosphate transmembrane transporter activity"/>
    <property type="evidence" value="ECO:0007669"/>
    <property type="project" value="InterPro"/>
</dbReference>
<accession>A0A1J5NE72</accession>
<dbReference type="PANTHER" id="PTHR11101">
    <property type="entry name" value="PHOSPHATE TRANSPORTER"/>
    <property type="match status" value="1"/>
</dbReference>
<dbReference type="Proteomes" id="UP000181901">
    <property type="component" value="Unassembled WGS sequence"/>
</dbReference>
<evidence type="ECO:0000256" key="3">
    <source>
        <dbReference type="ARBA" id="ARBA00022692"/>
    </source>
</evidence>
<feature type="transmembrane region" description="Helical" evidence="6">
    <location>
        <begin position="248"/>
        <end position="269"/>
    </location>
</feature>
<comment type="caution">
    <text evidence="7">The sequence shown here is derived from an EMBL/GenBank/DDBJ whole genome shotgun (WGS) entry which is preliminary data.</text>
</comment>
<comment type="similarity">
    <text evidence="6">Belongs to the inorganic phosphate transporter (PiT) (TC 2.A.20) family.</text>
</comment>
<dbReference type="GO" id="GO:0035435">
    <property type="term" value="P:phosphate ion transmembrane transport"/>
    <property type="evidence" value="ECO:0007669"/>
    <property type="project" value="TreeGrafter"/>
</dbReference>
<dbReference type="AlphaFoldDB" id="A0A1J5NE72"/>
<feature type="transmembrane region" description="Helical" evidence="6">
    <location>
        <begin position="39"/>
        <end position="58"/>
    </location>
</feature>
<dbReference type="OrthoDB" id="9779554at2"/>
<feature type="transmembrane region" description="Helical" evidence="6">
    <location>
        <begin position="127"/>
        <end position="145"/>
    </location>
</feature>
<evidence type="ECO:0000256" key="6">
    <source>
        <dbReference type="RuleBase" id="RU363058"/>
    </source>
</evidence>
<keyword evidence="4 6" id="KW-1133">Transmembrane helix</keyword>
<comment type="subcellular location">
    <subcellularLocation>
        <location evidence="1 6">Membrane</location>
        <topology evidence="1 6">Multi-pass membrane protein</topology>
    </subcellularLocation>
</comment>
<sequence>MTSIFFSSGIFLGWSLGANNMSNVFGTAVGTRMIRFRTAAVWCSAFVILGSVVSGGGASETLGRLGSINALAGAFMVALASAVTMFVMTKASYPASTSQTIVGSIVGWNLFSGSLIDYGALTRILSTWVFCPVLAALFSMLLYVLCRRLLRLTKPHMLTQDHLTRLGLLLAGIFGSYALGANNISTVMGVFVPISDFSPINLFGLVTLSAAQQLFFLGGLAIAVGVFTYSKKVIMTVGGGGIMKLSPVAAFIVVVSHSLVLTIFSSQGLSDAFVSLGLPAIPLVPVSSSQAIVGAVVGIGLLKGGRAIRWRTVGAICSSWAVTPVLAAGICFVSLFFLQNVFMQQTYRPERYRLTGAEAARLAPEVDTAGLDGLLGRTFANARDFKDRLDRVREYSEADLRRIMETARLCDASAATALQGAADAEGAARGAMP</sequence>
<proteinExistence type="inferred from homology"/>
<feature type="transmembrane region" description="Helical" evidence="6">
    <location>
        <begin position="200"/>
        <end position="227"/>
    </location>
</feature>
<reference evidence="7 8" key="1">
    <citation type="submission" date="2015-09" db="EMBL/GenBank/DDBJ databases">
        <title>Genome of Desulfovibrio dechloracetivorans BerOc1, a mercury methylating strain isolated from highly hydrocarbons and metals contaminated coastal sediments.</title>
        <authorList>
            <person name="Goni Urriza M."/>
            <person name="Gassie C."/>
            <person name="Bouchez O."/>
            <person name="Klopp C."/>
            <person name="Ranchou-Peyruse A."/>
            <person name="Remy G."/>
        </authorList>
    </citation>
    <scope>NUCLEOTIDE SEQUENCE [LARGE SCALE GENOMIC DNA]</scope>
    <source>
        <strain evidence="7 8">BerOc1</strain>
    </source>
</reference>
<evidence type="ECO:0000256" key="5">
    <source>
        <dbReference type="ARBA" id="ARBA00023136"/>
    </source>
</evidence>